<gene>
    <name evidence="1" type="ORF">FA15DRAFT_758212</name>
</gene>
<reference evidence="1 2" key="1">
    <citation type="journal article" date="2019" name="Nat. Ecol. Evol.">
        <title>Megaphylogeny resolves global patterns of mushroom evolution.</title>
        <authorList>
            <person name="Varga T."/>
            <person name="Krizsan K."/>
            <person name="Foldi C."/>
            <person name="Dima B."/>
            <person name="Sanchez-Garcia M."/>
            <person name="Sanchez-Ramirez S."/>
            <person name="Szollosi G.J."/>
            <person name="Szarkandi J.G."/>
            <person name="Papp V."/>
            <person name="Albert L."/>
            <person name="Andreopoulos W."/>
            <person name="Angelini C."/>
            <person name="Antonin V."/>
            <person name="Barry K.W."/>
            <person name="Bougher N.L."/>
            <person name="Buchanan P."/>
            <person name="Buyck B."/>
            <person name="Bense V."/>
            <person name="Catcheside P."/>
            <person name="Chovatia M."/>
            <person name="Cooper J."/>
            <person name="Damon W."/>
            <person name="Desjardin D."/>
            <person name="Finy P."/>
            <person name="Geml J."/>
            <person name="Haridas S."/>
            <person name="Hughes K."/>
            <person name="Justo A."/>
            <person name="Karasinski D."/>
            <person name="Kautmanova I."/>
            <person name="Kiss B."/>
            <person name="Kocsube S."/>
            <person name="Kotiranta H."/>
            <person name="LaButti K.M."/>
            <person name="Lechner B.E."/>
            <person name="Liimatainen K."/>
            <person name="Lipzen A."/>
            <person name="Lukacs Z."/>
            <person name="Mihaltcheva S."/>
            <person name="Morgado L.N."/>
            <person name="Niskanen T."/>
            <person name="Noordeloos M.E."/>
            <person name="Ohm R.A."/>
            <person name="Ortiz-Santana B."/>
            <person name="Ovrebo C."/>
            <person name="Racz N."/>
            <person name="Riley R."/>
            <person name="Savchenko A."/>
            <person name="Shiryaev A."/>
            <person name="Soop K."/>
            <person name="Spirin V."/>
            <person name="Szebenyi C."/>
            <person name="Tomsovsky M."/>
            <person name="Tulloss R.E."/>
            <person name="Uehling J."/>
            <person name="Grigoriev I.V."/>
            <person name="Vagvolgyi C."/>
            <person name="Papp T."/>
            <person name="Martin F.M."/>
            <person name="Miettinen O."/>
            <person name="Hibbett D.S."/>
            <person name="Nagy L.G."/>
        </authorList>
    </citation>
    <scope>NUCLEOTIDE SEQUENCE [LARGE SCALE GENOMIC DNA]</scope>
    <source>
        <strain evidence="1 2">CBS 121175</strain>
    </source>
</reference>
<evidence type="ECO:0000313" key="1">
    <source>
        <dbReference type="EMBL" id="TFK22154.1"/>
    </source>
</evidence>
<proteinExistence type="predicted"/>
<dbReference type="Proteomes" id="UP000307440">
    <property type="component" value="Unassembled WGS sequence"/>
</dbReference>
<name>A0A5C3KP50_COPMA</name>
<organism evidence="1 2">
    <name type="scientific">Coprinopsis marcescibilis</name>
    <name type="common">Agaric fungus</name>
    <name type="synonym">Psathyrella marcescibilis</name>
    <dbReference type="NCBI Taxonomy" id="230819"/>
    <lineage>
        <taxon>Eukaryota</taxon>
        <taxon>Fungi</taxon>
        <taxon>Dikarya</taxon>
        <taxon>Basidiomycota</taxon>
        <taxon>Agaricomycotina</taxon>
        <taxon>Agaricomycetes</taxon>
        <taxon>Agaricomycetidae</taxon>
        <taxon>Agaricales</taxon>
        <taxon>Agaricineae</taxon>
        <taxon>Psathyrellaceae</taxon>
        <taxon>Coprinopsis</taxon>
    </lineage>
</organism>
<sequence>MCESLPSPILDVTKALQTLSPSAPVETIRLEIEQDYIGVDVDNADLGTAELEMYTSECWEPFDSYLSGQRFHKLARLEIRIKISNLPTFSCCDELEQRIKGFLPGLTQSGLLYLKIIPPCESFLRNLPSLGDPFLRSIGHRHQLDPPLA</sequence>
<dbReference type="EMBL" id="ML210248">
    <property type="protein sequence ID" value="TFK22154.1"/>
    <property type="molecule type" value="Genomic_DNA"/>
</dbReference>
<accession>A0A5C3KP50</accession>
<protein>
    <submittedName>
        <fullName evidence="1">Uncharacterized protein</fullName>
    </submittedName>
</protein>
<dbReference type="AlphaFoldDB" id="A0A5C3KP50"/>
<evidence type="ECO:0000313" key="2">
    <source>
        <dbReference type="Proteomes" id="UP000307440"/>
    </source>
</evidence>
<keyword evidence="2" id="KW-1185">Reference proteome</keyword>